<reference evidence="2" key="1">
    <citation type="submission" date="2021-01" db="EMBL/GenBank/DDBJ databases">
        <title>Rhizobium sp. strain KVB221 16S ribosomal RNA gene Genome sequencing and assembly.</title>
        <authorList>
            <person name="Kang M."/>
        </authorList>
    </citation>
    <scope>NUCLEOTIDE SEQUENCE</scope>
    <source>
        <strain evidence="2">KVB221</strain>
    </source>
</reference>
<evidence type="ECO:0000313" key="3">
    <source>
        <dbReference type="Proteomes" id="UP000633219"/>
    </source>
</evidence>
<gene>
    <name evidence="2" type="ORF">JJB09_25785</name>
</gene>
<evidence type="ECO:0000313" key="2">
    <source>
        <dbReference type="EMBL" id="MBL0375423.1"/>
    </source>
</evidence>
<dbReference type="AlphaFoldDB" id="A0A936YT90"/>
<feature type="compositionally biased region" description="Low complexity" evidence="1">
    <location>
        <begin position="85"/>
        <end position="99"/>
    </location>
</feature>
<dbReference type="RefSeq" id="WP_201663968.1">
    <property type="nucleotide sequence ID" value="NZ_JAEQNC010000024.1"/>
</dbReference>
<sequence>MEIASPRHNFDHPDRGLECEEALQNAFTRAIENATTAFIDLEHILAEISDDATRAGWERQEIIQAVLELGRLYMLKVKAPRHQGRSLSLASQQSRQSRATLEAYW</sequence>
<organism evidence="2 3">
    <name type="scientific">Rhizobium setariae</name>
    <dbReference type="NCBI Taxonomy" id="2801340"/>
    <lineage>
        <taxon>Bacteria</taxon>
        <taxon>Pseudomonadati</taxon>
        <taxon>Pseudomonadota</taxon>
        <taxon>Alphaproteobacteria</taxon>
        <taxon>Hyphomicrobiales</taxon>
        <taxon>Rhizobiaceae</taxon>
        <taxon>Rhizobium/Agrobacterium group</taxon>
        <taxon>Rhizobium</taxon>
    </lineage>
</organism>
<name>A0A936YT90_9HYPH</name>
<keyword evidence="3" id="KW-1185">Reference proteome</keyword>
<dbReference type="EMBL" id="JAEQNC010000024">
    <property type="protein sequence ID" value="MBL0375423.1"/>
    <property type="molecule type" value="Genomic_DNA"/>
</dbReference>
<protein>
    <submittedName>
        <fullName evidence="2">Uncharacterized protein</fullName>
    </submittedName>
</protein>
<evidence type="ECO:0000256" key="1">
    <source>
        <dbReference type="SAM" id="MobiDB-lite"/>
    </source>
</evidence>
<feature type="region of interest" description="Disordered" evidence="1">
    <location>
        <begin position="81"/>
        <end position="105"/>
    </location>
</feature>
<comment type="caution">
    <text evidence="2">The sequence shown here is derived from an EMBL/GenBank/DDBJ whole genome shotgun (WGS) entry which is preliminary data.</text>
</comment>
<dbReference type="Proteomes" id="UP000633219">
    <property type="component" value="Unassembled WGS sequence"/>
</dbReference>
<accession>A0A936YT90</accession>
<proteinExistence type="predicted"/>